<protein>
    <submittedName>
        <fullName evidence="8">Aminopeptidase P family protein</fullName>
    </submittedName>
    <submittedName>
        <fullName evidence="7">Peptidase, M24 family</fullName>
    </submittedName>
</protein>
<keyword evidence="8" id="KW-0031">Aminopeptidase</keyword>
<dbReference type="AlphaFoldDB" id="A0A2A7MAW5"/>
<dbReference type="Proteomes" id="UP001189143">
    <property type="component" value="Unassembled WGS sequence"/>
</dbReference>
<dbReference type="SUPFAM" id="SSF55920">
    <property type="entry name" value="Creatinase/aminopeptidase"/>
    <property type="match status" value="1"/>
</dbReference>
<keyword evidence="8" id="KW-0645">Protease</keyword>
<dbReference type="RefSeq" id="WP_058293168.1">
    <property type="nucleotide sequence ID" value="NZ_CAMRXC010000122.1"/>
</dbReference>
<evidence type="ECO:0000259" key="6">
    <source>
        <dbReference type="Pfam" id="PF16188"/>
    </source>
</evidence>
<dbReference type="Proteomes" id="UP000220840">
    <property type="component" value="Unassembled WGS sequence"/>
</dbReference>
<dbReference type="InterPro" id="IPR036005">
    <property type="entry name" value="Creatinase/aminopeptidase-like"/>
</dbReference>
<dbReference type="Pfam" id="PF16188">
    <property type="entry name" value="Peptidase_M24_C"/>
    <property type="match status" value="1"/>
</dbReference>
<dbReference type="SUPFAM" id="SSF53092">
    <property type="entry name" value="Creatinase/prolidase N-terminal domain"/>
    <property type="match status" value="1"/>
</dbReference>
<dbReference type="Pfam" id="PF00557">
    <property type="entry name" value="Peptidase_M24"/>
    <property type="match status" value="1"/>
</dbReference>
<name>A0A2A7MAW5_9CLOT</name>
<reference evidence="7" key="2">
    <citation type="submission" date="2022-10" db="EMBL/GenBank/DDBJ databases">
        <authorList>
            <person name="Aires J."/>
            <person name="Mesa V."/>
        </authorList>
    </citation>
    <scope>NUCLEOTIDE SEQUENCE</scope>
    <source>
        <strain evidence="7">Clostridium neonatale JD116</strain>
    </source>
</reference>
<dbReference type="Pfam" id="PF16189">
    <property type="entry name" value="Creatinase_N_2"/>
    <property type="match status" value="1"/>
</dbReference>
<keyword evidence="2" id="KW-0479">Metal-binding</keyword>
<dbReference type="EMBL" id="PDCJ01000006">
    <property type="protein sequence ID" value="PEG28982.1"/>
    <property type="molecule type" value="Genomic_DNA"/>
</dbReference>
<sequence length="591" mass="67677">MRVSERIEKLRKIMKRENIDYYIVPSADFHQSEYVSECFKSRAYITGFTGSAGTALIGMDKAILWTDGRYFIQAEQQLAGSGIELYKMRIPGWPSLEEYLSTNMKEGECLGFDGRVFSINEYKEFKKIQQSKNIKIAMDKDLIAEIWADKPSMPKEKVFLHDVKYCGKTVNEKVEEVREQMKTLGCKSYILSSLDDIAWLFNIRGNDVECTPVTLAYALINDKAAVLYIDKDKIGCEDKSILENRDGITLKNYEDIFEDVKLIKGNVLLDPSKVSAFILTNLNEDVRVIESINITTNLKAIKNNVEIECFKNSHIKDGVAMVRFTKWLKEHVGKEKITEVTLSEKLLEFRSMGDLFIEESFKTIAGYKEHAAMMHYSATEESAYELKEEGMVLVDCGGQYLDGTTDITRTFVLGKITEEEKKDFTLVLKGHINLMTCKFLQGSIGSSLDIMARKPLWEEGIDYKCGTGHGIGFCLSVHEGPQQIRPINYVELKPGMILTNEPGVYKEGKHGIRIENVMLIVEDSKTEYGGQFYKFEPLSYCPIDLDGIEVSMLTDKEREWINSYHKETYEKLSPYLNDEEKEFLRKETRTI</sequence>
<dbReference type="PANTHER" id="PTHR43763:SF6">
    <property type="entry name" value="XAA-PRO AMINOPEPTIDASE 1"/>
    <property type="match status" value="1"/>
</dbReference>
<dbReference type="PANTHER" id="PTHR43763">
    <property type="entry name" value="XAA-PRO AMINOPEPTIDASE 1"/>
    <property type="match status" value="1"/>
</dbReference>
<evidence type="ECO:0000259" key="4">
    <source>
        <dbReference type="Pfam" id="PF00557"/>
    </source>
</evidence>
<dbReference type="GO" id="GO:0005737">
    <property type="term" value="C:cytoplasm"/>
    <property type="evidence" value="ECO:0007669"/>
    <property type="project" value="UniProtKB-ARBA"/>
</dbReference>
<accession>A0A2A7MAW5</accession>
<keyword evidence="9" id="KW-1185">Reference proteome</keyword>
<dbReference type="EMBL" id="CAMTCP010000199">
    <property type="protein sequence ID" value="CAI3585010.1"/>
    <property type="molecule type" value="Genomic_DNA"/>
</dbReference>
<dbReference type="InterPro" id="IPR000587">
    <property type="entry name" value="Creatinase_N"/>
</dbReference>
<proteinExistence type="inferred from homology"/>
<dbReference type="CDD" id="cd01085">
    <property type="entry name" value="APP"/>
    <property type="match status" value="1"/>
</dbReference>
<evidence type="ECO:0000259" key="5">
    <source>
        <dbReference type="Pfam" id="PF01321"/>
    </source>
</evidence>
<dbReference type="Gene3D" id="3.90.230.10">
    <property type="entry name" value="Creatinase/methionine aminopeptidase superfamily"/>
    <property type="match status" value="1"/>
</dbReference>
<gene>
    <name evidence="7" type="ORF">CNEO2_270036</name>
    <name evidence="8" type="ORF">CQ394_20245</name>
</gene>
<dbReference type="InterPro" id="IPR000994">
    <property type="entry name" value="Pept_M24"/>
</dbReference>
<keyword evidence="3" id="KW-0378">Hydrolase</keyword>
<dbReference type="InterPro" id="IPR029149">
    <property type="entry name" value="Creatin/AminoP/Spt16_N"/>
</dbReference>
<reference evidence="8 9" key="1">
    <citation type="submission" date="2017-10" db="EMBL/GenBank/DDBJ databases">
        <title>Effective Description of Clostridium neonatale sp. nov. linked to necrotizing enterocolitis in neonates and a clarification of species assignable to the genus Clostridium (Prazmowski 1880) emend. Lawson and Rainey 2016.</title>
        <authorList>
            <person name="Bernard K."/>
            <person name="Burdz T."/>
            <person name="Wiebe D."/>
            <person name="Balcewich B."/>
            <person name="Alfa M."/>
            <person name="Bernier A.-M."/>
        </authorList>
    </citation>
    <scope>NUCLEOTIDE SEQUENCE [LARGE SCALE GENOMIC DNA]</scope>
    <source>
        <strain evidence="8 9">LCDC99A005</strain>
    </source>
</reference>
<organism evidence="8 9">
    <name type="scientific">Clostridium neonatale</name>
    <dbReference type="NCBI Taxonomy" id="137838"/>
    <lineage>
        <taxon>Bacteria</taxon>
        <taxon>Bacillati</taxon>
        <taxon>Bacillota</taxon>
        <taxon>Clostridia</taxon>
        <taxon>Eubacteriales</taxon>
        <taxon>Clostridiaceae</taxon>
        <taxon>Clostridium</taxon>
    </lineage>
</organism>
<evidence type="ECO:0000313" key="8">
    <source>
        <dbReference type="EMBL" id="PEG28982.1"/>
    </source>
</evidence>
<dbReference type="GO" id="GO:0070006">
    <property type="term" value="F:metalloaminopeptidase activity"/>
    <property type="evidence" value="ECO:0007669"/>
    <property type="project" value="InterPro"/>
</dbReference>
<comment type="similarity">
    <text evidence="1">Belongs to the peptidase M24B family.</text>
</comment>
<dbReference type="FunFam" id="3.90.230.10:FF:000009">
    <property type="entry name" value="xaa-Pro aminopeptidase 2"/>
    <property type="match status" value="1"/>
</dbReference>
<feature type="domain" description="Creatinase N-terminal" evidence="5">
    <location>
        <begin position="6"/>
        <end position="128"/>
    </location>
</feature>
<dbReference type="InterPro" id="IPR033740">
    <property type="entry name" value="Pept_M24B"/>
</dbReference>
<evidence type="ECO:0000256" key="2">
    <source>
        <dbReference type="ARBA" id="ARBA00022723"/>
    </source>
</evidence>
<evidence type="ECO:0000256" key="1">
    <source>
        <dbReference type="ARBA" id="ARBA00008766"/>
    </source>
</evidence>
<dbReference type="Pfam" id="PF01321">
    <property type="entry name" value="Creatinase_N"/>
    <property type="match status" value="1"/>
</dbReference>
<dbReference type="InterPro" id="IPR032416">
    <property type="entry name" value="Peptidase_M24_C"/>
</dbReference>
<dbReference type="FunFam" id="3.40.350.10:FF:000003">
    <property type="entry name" value="Xaa-pro aminopeptidase P"/>
    <property type="match status" value="1"/>
</dbReference>
<dbReference type="GO" id="GO:0046872">
    <property type="term" value="F:metal ion binding"/>
    <property type="evidence" value="ECO:0007669"/>
    <property type="project" value="UniProtKB-KW"/>
</dbReference>
<evidence type="ECO:0000256" key="3">
    <source>
        <dbReference type="ARBA" id="ARBA00022801"/>
    </source>
</evidence>
<dbReference type="OrthoDB" id="9806388at2"/>
<dbReference type="InterPro" id="IPR050422">
    <property type="entry name" value="X-Pro_aminopeptidase_P"/>
</dbReference>
<dbReference type="Gene3D" id="3.40.350.10">
    <property type="entry name" value="Creatinase/prolidase N-terminal domain"/>
    <property type="match status" value="2"/>
</dbReference>
<dbReference type="STRING" id="137838.GCA_001458595_00157"/>
<evidence type="ECO:0000313" key="7">
    <source>
        <dbReference type="EMBL" id="CAI3585010.1"/>
    </source>
</evidence>
<feature type="domain" description="Peptidase M24 C-terminal" evidence="6">
    <location>
        <begin position="531"/>
        <end position="591"/>
    </location>
</feature>
<evidence type="ECO:0000313" key="9">
    <source>
        <dbReference type="Proteomes" id="UP000220840"/>
    </source>
</evidence>
<comment type="caution">
    <text evidence="8">The sequence shown here is derived from an EMBL/GenBank/DDBJ whole genome shotgun (WGS) entry which is preliminary data.</text>
</comment>
<feature type="domain" description="Peptidase M24" evidence="4">
    <location>
        <begin position="308"/>
        <end position="521"/>
    </location>
</feature>